<feature type="compositionally biased region" description="Polar residues" evidence="1">
    <location>
        <begin position="40"/>
        <end position="49"/>
    </location>
</feature>
<dbReference type="RefSeq" id="XP_031857777.1">
    <property type="nucleotide sequence ID" value="XM_032007918.1"/>
</dbReference>
<evidence type="ECO:0000313" key="3">
    <source>
        <dbReference type="Proteomes" id="UP000322225"/>
    </source>
</evidence>
<sequence length="428" mass="45553">MSIPQPRPSPLPLAPPNLLASPRVDLRPSKNDANLPFPSVSPNEGSGTISASLQTARPIPILKPIATTTSTAATIAPDHAAQARAIQTAIPPPGQIASTIQIPSLALPQPLLSSPSLNLIAGSGGKKIEPVGGLAIGGHEGGWNGFGGGSYAPNSLKDLKGQSVGLGGAIVPLPGFDFTSHTNIRPPSVNRPDNEHMSRDDHSSASSGENTVRPFPRSEDGGNRGSTGSRTIRAGPIGIPLMAEQRRERQIKVDETLPNVISPHNRLLRHEIDLIPHIDNSFQAKINAIEQELKMQKTPSQSLMATVKRLSPPPQGEARLGEGEGAGVGARGEIDEVDVEWCFFCGREGERDRMDLKEVKWKRVEEGDDYGMETSTACPEGEEDAGWQWVCKGGCGAAEGHTERSREREEISLTGTDCAFESSEGKGW</sequence>
<feature type="compositionally biased region" description="Pro residues" evidence="1">
    <location>
        <begin position="1"/>
        <end position="15"/>
    </location>
</feature>
<accession>A0A5M6BV35</accession>
<dbReference type="Proteomes" id="UP000322225">
    <property type="component" value="Chromosome 8"/>
</dbReference>
<protein>
    <submittedName>
        <fullName evidence="2">Uncharacterized protein</fullName>
    </submittedName>
</protein>
<keyword evidence="3" id="KW-1185">Reference proteome</keyword>
<gene>
    <name evidence="2" type="ORF">CI109_104500</name>
</gene>
<dbReference type="OrthoDB" id="2596991at2759"/>
<feature type="region of interest" description="Disordered" evidence="1">
    <location>
        <begin position="177"/>
        <end position="234"/>
    </location>
</feature>
<evidence type="ECO:0000256" key="1">
    <source>
        <dbReference type="SAM" id="MobiDB-lite"/>
    </source>
</evidence>
<feature type="compositionally biased region" description="Basic and acidic residues" evidence="1">
    <location>
        <begin position="192"/>
        <end position="203"/>
    </location>
</feature>
<dbReference type="GeneID" id="43592090"/>
<dbReference type="AlphaFoldDB" id="A0A5M6BV35"/>
<reference evidence="2" key="2">
    <citation type="submission" date="2024-01" db="EMBL/GenBank/DDBJ databases">
        <title>Comparative genomics of Cryptococcus and Kwoniella reveals pathogenesis evolution and contrasting modes of karyotype evolution via chromosome fusion or intercentromeric recombination.</title>
        <authorList>
            <person name="Coelho M.A."/>
            <person name="David-Palma M."/>
            <person name="Shea T."/>
            <person name="Bowers K."/>
            <person name="McGinley-Smith S."/>
            <person name="Mohammad A.W."/>
            <person name="Gnirke A."/>
            <person name="Yurkov A.M."/>
            <person name="Nowrousian M."/>
            <person name="Sun S."/>
            <person name="Cuomo C.A."/>
            <person name="Heitman J."/>
        </authorList>
    </citation>
    <scope>NUCLEOTIDE SEQUENCE</scope>
    <source>
        <strain evidence="2">CBS 12478</strain>
    </source>
</reference>
<name>A0A5M6BV35_9TREE</name>
<organism evidence="2 3">
    <name type="scientific">Kwoniella shandongensis</name>
    <dbReference type="NCBI Taxonomy" id="1734106"/>
    <lineage>
        <taxon>Eukaryota</taxon>
        <taxon>Fungi</taxon>
        <taxon>Dikarya</taxon>
        <taxon>Basidiomycota</taxon>
        <taxon>Agaricomycotina</taxon>
        <taxon>Tremellomycetes</taxon>
        <taxon>Tremellales</taxon>
        <taxon>Cryptococcaceae</taxon>
        <taxon>Kwoniella</taxon>
    </lineage>
</organism>
<dbReference type="EMBL" id="CP144058">
    <property type="protein sequence ID" value="WWD20027.1"/>
    <property type="molecule type" value="Genomic_DNA"/>
</dbReference>
<dbReference type="KEGG" id="ksn:43592090"/>
<evidence type="ECO:0000313" key="2">
    <source>
        <dbReference type="EMBL" id="WWD20027.1"/>
    </source>
</evidence>
<reference evidence="2" key="1">
    <citation type="submission" date="2017-08" db="EMBL/GenBank/DDBJ databases">
        <authorList>
            <person name="Cuomo C."/>
            <person name="Billmyre B."/>
            <person name="Heitman J."/>
        </authorList>
    </citation>
    <scope>NUCLEOTIDE SEQUENCE</scope>
    <source>
        <strain evidence="2">CBS 12478</strain>
    </source>
</reference>
<proteinExistence type="predicted"/>
<feature type="region of interest" description="Disordered" evidence="1">
    <location>
        <begin position="1"/>
        <end position="49"/>
    </location>
</feature>